<sequence>MLKGVTTMTDSARKERLNQFFGSKRYLYQDNERVAHIHVVNSTYYFHGHIVPGWQGVKKTFDTAEELEIYIKQHGLEYEEQKQLTLF</sequence>
<protein>
    <recommendedName>
        <fullName evidence="2">Phage family protein</fullName>
    </recommendedName>
</protein>
<dbReference type="AlphaFoldDB" id="A0A0E1X5A1"/>
<dbReference type="Pfam" id="PF06194">
    <property type="entry name" value="Phage_Orf51"/>
    <property type="match status" value="1"/>
</dbReference>
<dbReference type="Proteomes" id="UP000003455">
    <property type="component" value="Chromosome"/>
</dbReference>
<dbReference type="EMBL" id="ACJA02000004">
    <property type="protein sequence ID" value="EFH94597.1"/>
    <property type="molecule type" value="Genomic_DNA"/>
</dbReference>
<name>A0A0E1X5A1_STAAU</name>
<proteinExistence type="predicted"/>
<accession>A0A0E1X5A1</accession>
<gene>
    <name evidence="1" type="ORF">HMPREF0769_12218</name>
</gene>
<dbReference type="InterPro" id="IPR009338">
    <property type="entry name" value="Orf51"/>
</dbReference>
<organism evidence="1">
    <name type="scientific">Staphylococcus aureus subsp. aureus MN8</name>
    <dbReference type="NCBI Taxonomy" id="548470"/>
    <lineage>
        <taxon>Bacteria</taxon>
        <taxon>Bacillati</taxon>
        <taxon>Bacillota</taxon>
        <taxon>Bacilli</taxon>
        <taxon>Bacillales</taxon>
        <taxon>Staphylococcaceae</taxon>
        <taxon>Staphylococcus</taxon>
    </lineage>
</organism>
<evidence type="ECO:0000313" key="1">
    <source>
        <dbReference type="EMBL" id="EFH94597.1"/>
    </source>
</evidence>
<dbReference type="HOGENOM" id="CLU_183828_0_0_9"/>
<evidence type="ECO:0008006" key="2">
    <source>
        <dbReference type="Google" id="ProtNLM"/>
    </source>
</evidence>
<reference evidence="1" key="1">
    <citation type="submission" date="2010-05" db="EMBL/GenBank/DDBJ databases">
        <authorList>
            <person name="Muzny D."/>
            <person name="Qin X."/>
            <person name="Buhay C."/>
            <person name="Dugan-Rocha S."/>
            <person name="Ding Y."/>
            <person name="Chen G."/>
            <person name="Hawes A."/>
            <person name="Holder M."/>
            <person name="Jhangiani S."/>
            <person name="Johnson A."/>
            <person name="Khan Z."/>
            <person name="Li Z."/>
            <person name="Liu W."/>
            <person name="Liu X."/>
            <person name="Perez L."/>
            <person name="Shen H."/>
            <person name="Wang Q."/>
            <person name="Watt J."/>
            <person name="Xi L."/>
            <person name="Xin Y."/>
            <person name="Zhou J."/>
            <person name="Deng J."/>
            <person name="Jiang H."/>
            <person name="Liu Y."/>
            <person name="Qu J."/>
            <person name="Song X.-Z."/>
            <person name="Zhang L."/>
            <person name="Villasana D."/>
            <person name="Johnson A."/>
            <person name="Liu J."/>
            <person name="Liyanage D."/>
            <person name="Lorensuhewa L."/>
            <person name="Robinson T."/>
            <person name="Song A."/>
            <person name="Song B.-B."/>
            <person name="Dinh H."/>
            <person name="Thornton R."/>
            <person name="Coyle M."/>
            <person name="Francisco L."/>
            <person name="Jackson L."/>
            <person name="Javaid M."/>
            <person name="Korchina V."/>
            <person name="Kovar C."/>
            <person name="Mata R."/>
            <person name="Mathew T."/>
            <person name="Ngo R."/>
            <person name="Nguyen L."/>
            <person name="Nguyen N."/>
            <person name="Okwuonu G."/>
            <person name="Ongeri F."/>
            <person name="Pham C."/>
            <person name="Simmons D."/>
            <person name="Wilczek-Boney K."/>
            <person name="Hale W."/>
            <person name="Jakkamsetti A."/>
            <person name="Pham P."/>
            <person name="Ruth R."/>
            <person name="San Lucas F."/>
            <person name="Warren J."/>
            <person name="Zhang J."/>
            <person name="Zhao Z."/>
            <person name="Zhou C."/>
            <person name="Zhu D."/>
            <person name="Lee S."/>
            <person name="Bess C."/>
            <person name="Blankenburg K."/>
            <person name="Forbes L."/>
            <person name="Fu Q."/>
            <person name="Gubbala S."/>
            <person name="Hirani K."/>
            <person name="Jayaseelan J.C."/>
            <person name="Lara F."/>
            <person name="Munidasa M."/>
            <person name="Palculict T."/>
            <person name="Patil S."/>
            <person name="Pu L.-L."/>
            <person name="Saada N."/>
            <person name="Tang L."/>
            <person name="Weissenberger G."/>
            <person name="Zhu Y."/>
            <person name="Hemphill L."/>
            <person name="Shang Y."/>
            <person name="Youmans B."/>
            <person name="Ayvaz T."/>
            <person name="Ross M."/>
            <person name="Santibanez J."/>
            <person name="Aqrawi P."/>
            <person name="Gross S."/>
            <person name="Joshi V."/>
            <person name="Fowler G."/>
            <person name="Nazareth L."/>
            <person name="Reid J."/>
            <person name="Worley K."/>
            <person name="Petrosino J."/>
            <person name="Highlander S."/>
            <person name="Gibbs R."/>
        </authorList>
    </citation>
    <scope>NUCLEOTIDE SEQUENCE [LARGE SCALE GENOMIC DNA]</scope>
    <source>
        <strain evidence="1">MN8</strain>
    </source>
</reference>
<comment type="caution">
    <text evidence="1">The sequence shown here is derived from an EMBL/GenBank/DDBJ whole genome shotgun (WGS) entry which is preliminary data.</text>
</comment>